<dbReference type="Pfam" id="PF09722">
    <property type="entry name" value="Xre_MbcA_ParS_C"/>
    <property type="match status" value="1"/>
</dbReference>
<keyword evidence="4" id="KW-1185">Reference proteome</keyword>
<dbReference type="InterPro" id="IPR024467">
    <property type="entry name" value="Xre/MbcA/ParS-like_toxin-bd"/>
</dbReference>
<accession>A0ABP7QHB4</accession>
<dbReference type="Pfam" id="PF20432">
    <property type="entry name" value="Xre-like-HTH"/>
    <property type="match status" value="1"/>
</dbReference>
<proteinExistence type="predicted"/>
<gene>
    <name evidence="3" type="ORF">GCM10022279_02520</name>
</gene>
<reference evidence="4" key="1">
    <citation type="journal article" date="2019" name="Int. J. Syst. Evol. Microbiol.">
        <title>The Global Catalogue of Microorganisms (GCM) 10K type strain sequencing project: providing services to taxonomists for standard genome sequencing and annotation.</title>
        <authorList>
            <consortium name="The Broad Institute Genomics Platform"/>
            <consortium name="The Broad Institute Genome Sequencing Center for Infectious Disease"/>
            <person name="Wu L."/>
            <person name="Ma J."/>
        </authorList>
    </citation>
    <scope>NUCLEOTIDE SEQUENCE [LARGE SCALE GENOMIC DNA]</scope>
    <source>
        <strain evidence="4">JCM 17561</strain>
    </source>
</reference>
<feature type="domain" description="Antitoxin Xre-like helix-turn-helix" evidence="2">
    <location>
        <begin position="7"/>
        <end position="69"/>
    </location>
</feature>
<dbReference type="EMBL" id="BAABBP010000002">
    <property type="protein sequence ID" value="GAA3982446.1"/>
    <property type="molecule type" value="Genomic_DNA"/>
</dbReference>
<evidence type="ECO:0000313" key="4">
    <source>
        <dbReference type="Proteomes" id="UP001501627"/>
    </source>
</evidence>
<evidence type="ECO:0000259" key="2">
    <source>
        <dbReference type="Pfam" id="PF20432"/>
    </source>
</evidence>
<comment type="caution">
    <text evidence="3">The sequence shown here is derived from an EMBL/GenBank/DDBJ whole genome shotgun (WGS) entry which is preliminary data.</text>
</comment>
<name>A0ABP7QHB4_9BURK</name>
<feature type="domain" description="Antitoxin Xre/MbcA/ParS-like toxin-binding" evidence="1">
    <location>
        <begin position="74"/>
        <end position="121"/>
    </location>
</feature>
<organism evidence="3 4">
    <name type="scientific">Comamonas faecalis</name>
    <dbReference type="NCBI Taxonomy" id="1387849"/>
    <lineage>
        <taxon>Bacteria</taxon>
        <taxon>Pseudomonadati</taxon>
        <taxon>Pseudomonadota</taxon>
        <taxon>Betaproteobacteria</taxon>
        <taxon>Burkholderiales</taxon>
        <taxon>Comamonadaceae</taxon>
        <taxon>Comamonas</taxon>
    </lineage>
</organism>
<sequence length="124" mass="13177">MSAHPRMHPQASAVLTKATLSAAERLGLSPADLGAALGVSEATVSRLKTSARPIDPQTKEGELALMLVRVFRSLDPLVGGDPAQCQRWMGSYNKALLGVPRELIRKADGLVRTLAYLDGMRAAA</sequence>
<protein>
    <submittedName>
        <fullName evidence="3">MbcA/ParS/Xre antitoxin family protein</fullName>
    </submittedName>
</protein>
<evidence type="ECO:0000313" key="3">
    <source>
        <dbReference type="EMBL" id="GAA3982446.1"/>
    </source>
</evidence>
<dbReference type="RefSeq" id="WP_344867796.1">
    <property type="nucleotide sequence ID" value="NZ_BAABBP010000002.1"/>
</dbReference>
<dbReference type="Proteomes" id="UP001501627">
    <property type="component" value="Unassembled WGS sequence"/>
</dbReference>
<evidence type="ECO:0000259" key="1">
    <source>
        <dbReference type="Pfam" id="PF09722"/>
    </source>
</evidence>
<dbReference type="InterPro" id="IPR046847">
    <property type="entry name" value="Xre-like_HTH"/>
</dbReference>